<dbReference type="GO" id="GO:0005826">
    <property type="term" value="C:actomyosin contractile ring"/>
    <property type="evidence" value="ECO:0007669"/>
    <property type="project" value="TreeGrafter"/>
</dbReference>
<dbReference type="EMBL" id="CAKOFQ010006705">
    <property type="protein sequence ID" value="CAH1963153.1"/>
    <property type="molecule type" value="Genomic_DNA"/>
</dbReference>
<dbReference type="SMART" id="SM00233">
    <property type="entry name" value="PH"/>
    <property type="match status" value="1"/>
</dbReference>
<evidence type="ECO:0000256" key="1">
    <source>
        <dbReference type="SAM" id="MobiDB-lite"/>
    </source>
</evidence>
<dbReference type="GO" id="GO:0000281">
    <property type="term" value="P:mitotic cytokinesis"/>
    <property type="evidence" value="ECO:0007669"/>
    <property type="project" value="TreeGrafter"/>
</dbReference>
<accession>A0A9P0P2U9</accession>
<feature type="compositionally biased region" description="Polar residues" evidence="1">
    <location>
        <begin position="139"/>
        <end position="151"/>
    </location>
</feature>
<gene>
    <name evidence="3" type="ORF">ACAOBT_LOCUS5035</name>
</gene>
<evidence type="ECO:0000259" key="2">
    <source>
        <dbReference type="PROSITE" id="PS50003"/>
    </source>
</evidence>
<dbReference type="InterPro" id="IPR051364">
    <property type="entry name" value="Cytokinesis/Rho-signaling"/>
</dbReference>
<dbReference type="PANTHER" id="PTHR21538">
    <property type="entry name" value="ANILLIN/RHOTEKIN RTKN"/>
    <property type="match status" value="1"/>
</dbReference>
<comment type="caution">
    <text evidence="3">The sequence shown here is derived from an EMBL/GenBank/DDBJ whole genome shotgun (WGS) entry which is preliminary data.</text>
</comment>
<dbReference type="GO" id="GO:0000915">
    <property type="term" value="P:actomyosin contractile ring assembly"/>
    <property type="evidence" value="ECO:0007669"/>
    <property type="project" value="TreeGrafter"/>
</dbReference>
<evidence type="ECO:0000313" key="4">
    <source>
        <dbReference type="Proteomes" id="UP001152888"/>
    </source>
</evidence>
<protein>
    <recommendedName>
        <fullName evidence="2">PH domain-containing protein</fullName>
    </recommendedName>
</protein>
<feature type="compositionally biased region" description="Polar residues" evidence="1">
    <location>
        <begin position="187"/>
        <end position="206"/>
    </location>
</feature>
<feature type="region of interest" description="Disordered" evidence="1">
    <location>
        <begin position="135"/>
        <end position="210"/>
    </location>
</feature>
<dbReference type="OrthoDB" id="5915976at2759"/>
<dbReference type="GO" id="GO:0031106">
    <property type="term" value="P:septin ring organization"/>
    <property type="evidence" value="ECO:0007669"/>
    <property type="project" value="TreeGrafter"/>
</dbReference>
<feature type="domain" description="PH" evidence="2">
    <location>
        <begin position="610"/>
        <end position="718"/>
    </location>
</feature>
<keyword evidence="4" id="KW-1185">Reference proteome</keyword>
<sequence length="732" mass="83562">MQKRSLRFRKNCDIVDNMEEVVLRKYFNERMKNNMKKTGLKIVIPKSEDPLDEYYRSSREHEVLDQFISEETKSARSKQVPIMGKKALLRRSSLEQSDYLVVQELILEKYSTKIKQYLERNRMRRKSRYEHFEEYLSSGRHTPSSISSLNSLDGAETDRSEENIQNVTGKSDSTSSVSSDLKEERYTLSSTKPESTDNGELAQNNSDSKDEDLVKYTKCKEWGITIPQYERQDNHDNIQTGVENAADIKYEASKSQISINLLNFMKSVDDSNVHSPANSTMTSTYSETKFIANALSGVNLSQEHEDNNSTINSVSYESLNDESITTSKISDLISKDSTLTNGISNGQRFVTTNSVYETEASQNNHLELGKLTAELSLQSQMFLQASKAVKHCRANDMLHSMGYIEAERVLLLTTASKKALNEEIHSLLSKKYSGKNEPNIRNGEIKIENMTIEFGSPRPSSRHDKILEVFVVLVKCGKEVHGSRVLQNKSNKFKFDKVIKLGKLRADFKIGVEIYSMAVTLQEDCQYNCPSPMNIFYATRHSKRSSFINEDANINVTSAFTLIRNCDIRITDLAKIDGNGILMLQLQNSDKKRASTDKVCLKLQSTLKFNSCLRGFLTIGTENEHKCIIWNRRWCMLKGSTLEYWNHPSEEEFARYGSIDLRDCSANCIGIAERQLCSRPRTLLLPIKKDDTAKRYFLATDNNTELEAWNKQLNVTVRALKLWRNSEICCNA</sequence>
<dbReference type="Pfam" id="PF00169">
    <property type="entry name" value="PH"/>
    <property type="match status" value="1"/>
</dbReference>
<dbReference type="SUPFAM" id="SSF50729">
    <property type="entry name" value="PH domain-like"/>
    <property type="match status" value="1"/>
</dbReference>
<proteinExistence type="predicted"/>
<reference evidence="3" key="1">
    <citation type="submission" date="2022-03" db="EMBL/GenBank/DDBJ databases">
        <authorList>
            <person name="Sayadi A."/>
        </authorList>
    </citation>
    <scope>NUCLEOTIDE SEQUENCE</scope>
</reference>
<dbReference type="Gene3D" id="2.30.29.30">
    <property type="entry name" value="Pleckstrin-homology domain (PH domain)/Phosphotyrosine-binding domain (PTB)"/>
    <property type="match status" value="1"/>
</dbReference>
<dbReference type="InterPro" id="IPR012966">
    <property type="entry name" value="AHD"/>
</dbReference>
<dbReference type="InterPro" id="IPR011993">
    <property type="entry name" value="PH-like_dom_sf"/>
</dbReference>
<dbReference type="Proteomes" id="UP001152888">
    <property type="component" value="Unassembled WGS sequence"/>
</dbReference>
<evidence type="ECO:0000313" key="3">
    <source>
        <dbReference type="EMBL" id="CAH1963153.1"/>
    </source>
</evidence>
<dbReference type="AlphaFoldDB" id="A0A9P0P2U9"/>
<dbReference type="Pfam" id="PF08174">
    <property type="entry name" value="Anillin"/>
    <property type="match status" value="1"/>
</dbReference>
<dbReference type="PROSITE" id="PS50003">
    <property type="entry name" value="PH_DOMAIN"/>
    <property type="match status" value="1"/>
</dbReference>
<dbReference type="InterPro" id="IPR001849">
    <property type="entry name" value="PH_domain"/>
</dbReference>
<dbReference type="PANTHER" id="PTHR21538:SF23">
    <property type="entry name" value="ANILLIN"/>
    <property type="match status" value="1"/>
</dbReference>
<organism evidence="3 4">
    <name type="scientific">Acanthoscelides obtectus</name>
    <name type="common">Bean weevil</name>
    <name type="synonym">Bruchus obtectus</name>
    <dbReference type="NCBI Taxonomy" id="200917"/>
    <lineage>
        <taxon>Eukaryota</taxon>
        <taxon>Metazoa</taxon>
        <taxon>Ecdysozoa</taxon>
        <taxon>Arthropoda</taxon>
        <taxon>Hexapoda</taxon>
        <taxon>Insecta</taxon>
        <taxon>Pterygota</taxon>
        <taxon>Neoptera</taxon>
        <taxon>Endopterygota</taxon>
        <taxon>Coleoptera</taxon>
        <taxon>Polyphaga</taxon>
        <taxon>Cucujiformia</taxon>
        <taxon>Chrysomeloidea</taxon>
        <taxon>Chrysomelidae</taxon>
        <taxon>Bruchinae</taxon>
        <taxon>Bruchini</taxon>
        <taxon>Acanthoscelides</taxon>
    </lineage>
</organism>
<name>A0A9P0P2U9_ACAOB</name>